<feature type="region of interest" description="Disordered" evidence="1">
    <location>
        <begin position="52"/>
        <end position="79"/>
    </location>
</feature>
<name>A0ABW4JFI9_9BACL</name>
<feature type="compositionally biased region" description="Low complexity" evidence="1">
    <location>
        <begin position="52"/>
        <end position="66"/>
    </location>
</feature>
<organism evidence="2 3">
    <name type="scientific">Alicyclobacillus fodiniaquatilis</name>
    <dbReference type="NCBI Taxonomy" id="1661150"/>
    <lineage>
        <taxon>Bacteria</taxon>
        <taxon>Bacillati</taxon>
        <taxon>Bacillota</taxon>
        <taxon>Bacilli</taxon>
        <taxon>Bacillales</taxon>
        <taxon>Alicyclobacillaceae</taxon>
        <taxon>Alicyclobacillus</taxon>
    </lineage>
</organism>
<evidence type="ECO:0000313" key="3">
    <source>
        <dbReference type="Proteomes" id="UP001597079"/>
    </source>
</evidence>
<dbReference type="SUPFAM" id="SSF49899">
    <property type="entry name" value="Concanavalin A-like lectins/glucanases"/>
    <property type="match status" value="1"/>
</dbReference>
<dbReference type="Proteomes" id="UP001597079">
    <property type="component" value="Unassembled WGS sequence"/>
</dbReference>
<comment type="caution">
    <text evidence="2">The sequence shown here is derived from an EMBL/GenBank/DDBJ whole genome shotgun (WGS) entry which is preliminary data.</text>
</comment>
<dbReference type="InterPro" id="IPR013320">
    <property type="entry name" value="ConA-like_dom_sf"/>
</dbReference>
<dbReference type="Pfam" id="PF01828">
    <property type="entry name" value="Peptidase_A4"/>
    <property type="match status" value="1"/>
</dbReference>
<feature type="compositionally biased region" description="Polar residues" evidence="1">
    <location>
        <begin position="282"/>
        <end position="293"/>
    </location>
</feature>
<dbReference type="CDD" id="cd13426">
    <property type="entry name" value="Peptidase_G1"/>
    <property type="match status" value="1"/>
</dbReference>
<dbReference type="EMBL" id="JBHUCX010000024">
    <property type="protein sequence ID" value="MFD1675076.1"/>
    <property type="molecule type" value="Genomic_DNA"/>
</dbReference>
<accession>A0ABW4JFI9</accession>
<dbReference type="InterPro" id="IPR038656">
    <property type="entry name" value="Peptidase_G1_sf"/>
</dbReference>
<evidence type="ECO:0000313" key="2">
    <source>
        <dbReference type="EMBL" id="MFD1675076.1"/>
    </source>
</evidence>
<feature type="region of interest" description="Disordered" evidence="1">
    <location>
        <begin position="282"/>
        <end position="322"/>
    </location>
</feature>
<keyword evidence="3" id="KW-1185">Reference proteome</keyword>
<evidence type="ECO:0000256" key="1">
    <source>
        <dbReference type="SAM" id="MobiDB-lite"/>
    </source>
</evidence>
<proteinExistence type="predicted"/>
<reference evidence="3" key="1">
    <citation type="journal article" date="2019" name="Int. J. Syst. Evol. Microbiol.">
        <title>The Global Catalogue of Microorganisms (GCM) 10K type strain sequencing project: providing services to taxonomists for standard genome sequencing and annotation.</title>
        <authorList>
            <consortium name="The Broad Institute Genomics Platform"/>
            <consortium name="The Broad Institute Genome Sequencing Center for Infectious Disease"/>
            <person name="Wu L."/>
            <person name="Ma J."/>
        </authorList>
    </citation>
    <scope>NUCLEOTIDE SEQUENCE [LARGE SCALE GENOMIC DNA]</scope>
    <source>
        <strain evidence="3">CGMCC 1.12286</strain>
    </source>
</reference>
<protein>
    <submittedName>
        <fullName evidence="2">G1 family glutamic endopeptidase</fullName>
    </submittedName>
</protein>
<dbReference type="RefSeq" id="WP_377942938.1">
    <property type="nucleotide sequence ID" value="NZ_JBHUCX010000024.1"/>
</dbReference>
<dbReference type="InterPro" id="IPR000250">
    <property type="entry name" value="Peptidase_G1"/>
</dbReference>
<sequence>MKKRNISVASLVLCAAAVGTFFDSHGVPFVHAGQTSLQHRLSIQIPTRHASTSSMFASDTSTSSTSMPQNTQGSGNWAGYVASPAQGANGYTSVSGQWTVPNITGSEDSVAAQWIGLGGVSSDDLLQMGTIEQFENGQAVADIFWEKLPANAKNVMTVPIGSTIDASIAKTSSGTTWDVSFTAHTPDGKTESKTIAVQLNSAYAEGVGTSAEWISEDPSDENNQLYPLANMGTVTYQSALVDGSPINATGNQVQPVALVSDGGDVLIAPSALNADGNSFTTTVESTDTDSGATDGQGGVPQGTYMPRGHGRRSGWSQHGRFGHQGNGYNQGYGAGYGYSYTQSDSYGAGYGYTQGYSYGSGYANSGYGYGWR</sequence>
<gene>
    <name evidence="2" type="ORF">ACFSB2_10260</name>
</gene>
<dbReference type="Gene3D" id="2.60.120.700">
    <property type="entry name" value="Peptidase G1"/>
    <property type="match status" value="1"/>
</dbReference>